<evidence type="ECO:0000256" key="1">
    <source>
        <dbReference type="SAM" id="MobiDB-lite"/>
    </source>
</evidence>
<evidence type="ECO:0000259" key="2">
    <source>
        <dbReference type="Pfam" id="PF18050"/>
    </source>
</evidence>
<feature type="compositionally biased region" description="Polar residues" evidence="1">
    <location>
        <begin position="48"/>
        <end position="64"/>
    </location>
</feature>
<accession>A0A318RJW2</accession>
<dbReference type="SUPFAM" id="SSF50891">
    <property type="entry name" value="Cyclophilin-like"/>
    <property type="match status" value="1"/>
</dbReference>
<gene>
    <name evidence="3" type="ORF">DFR67_105275</name>
</gene>
<feature type="region of interest" description="Disordered" evidence="1">
    <location>
        <begin position="39"/>
        <end position="79"/>
    </location>
</feature>
<dbReference type="Proteomes" id="UP000247591">
    <property type="component" value="Unassembled WGS sequence"/>
</dbReference>
<dbReference type="RefSeq" id="WP_146240417.1">
    <property type="nucleotide sequence ID" value="NZ_QJSP01000005.1"/>
</dbReference>
<dbReference type="Pfam" id="PF18050">
    <property type="entry name" value="Cyclophil_like2"/>
    <property type="match status" value="1"/>
</dbReference>
<dbReference type="AlphaFoldDB" id="A0A318RJW2"/>
<name>A0A318RJW2_WILLI</name>
<feature type="domain" description="Cyclophilin-like" evidence="2">
    <location>
        <begin position="82"/>
        <end position="191"/>
    </location>
</feature>
<reference evidence="3 4" key="1">
    <citation type="submission" date="2018-06" db="EMBL/GenBank/DDBJ databases">
        <title>Genomic Encyclopedia of Type Strains, Phase IV (KMG-IV): sequencing the most valuable type-strain genomes for metagenomic binning, comparative biology and taxonomic classification.</title>
        <authorList>
            <person name="Goeker M."/>
        </authorList>
    </citation>
    <scope>NUCLEOTIDE SEQUENCE [LARGE SCALE GENOMIC DNA]</scope>
    <source>
        <strain evidence="3 4">DSM 45521</strain>
    </source>
</reference>
<dbReference type="OrthoDB" id="5298378at2"/>
<dbReference type="PROSITE" id="PS51257">
    <property type="entry name" value="PROKAR_LIPOPROTEIN"/>
    <property type="match status" value="1"/>
</dbReference>
<dbReference type="Gene3D" id="2.40.100.20">
    <property type="match status" value="1"/>
</dbReference>
<dbReference type="EMBL" id="QJSP01000005">
    <property type="protein sequence ID" value="PYE18130.1"/>
    <property type="molecule type" value="Genomic_DNA"/>
</dbReference>
<dbReference type="InterPro" id="IPR041183">
    <property type="entry name" value="Cyclophilin-like"/>
</dbReference>
<comment type="caution">
    <text evidence="3">The sequence shown here is derived from an EMBL/GenBank/DDBJ whole genome shotgun (WGS) entry which is preliminary data.</text>
</comment>
<protein>
    <recommendedName>
        <fullName evidence="2">Cyclophilin-like domain-containing protein</fullName>
    </recommendedName>
</protein>
<dbReference type="InterPro" id="IPR029000">
    <property type="entry name" value="Cyclophilin-like_dom_sf"/>
</dbReference>
<sequence>MRFPGRSTTIGARRHRDGVCTTVIAAFLVAGTVACSSGSEDHEVEQAQPESLQPESSQAGPSRSSPDRSVRTKSANGTSITIRIGDQTATATIWDTPAGADILGMLPLTLTLADHNNVEKTGPLPNELSMESMPAGEDPDIGDVGYYAPAGDFVLYYGDAPYYAGIARIGHIDSGVELIAQQRGAFTATLETAE</sequence>
<evidence type="ECO:0000313" key="3">
    <source>
        <dbReference type="EMBL" id="PYE18130.1"/>
    </source>
</evidence>
<evidence type="ECO:0000313" key="4">
    <source>
        <dbReference type="Proteomes" id="UP000247591"/>
    </source>
</evidence>
<organism evidence="3 4">
    <name type="scientific">Williamsia limnetica</name>
    <dbReference type="NCBI Taxonomy" id="882452"/>
    <lineage>
        <taxon>Bacteria</taxon>
        <taxon>Bacillati</taxon>
        <taxon>Actinomycetota</taxon>
        <taxon>Actinomycetes</taxon>
        <taxon>Mycobacteriales</taxon>
        <taxon>Nocardiaceae</taxon>
        <taxon>Williamsia</taxon>
    </lineage>
</organism>
<proteinExistence type="predicted"/>
<keyword evidence="4" id="KW-1185">Reference proteome</keyword>